<dbReference type="EC" id="3.2.1.8" evidence="6"/>
<evidence type="ECO:0000256" key="4">
    <source>
        <dbReference type="ARBA" id="ARBA00023295"/>
    </source>
</evidence>
<dbReference type="Gene3D" id="2.60.120.260">
    <property type="entry name" value="Galactose-binding domain-like"/>
    <property type="match status" value="1"/>
</dbReference>
<evidence type="ECO:0000256" key="5">
    <source>
        <dbReference type="ARBA" id="ARBA00023326"/>
    </source>
</evidence>
<evidence type="ECO:0000256" key="2">
    <source>
        <dbReference type="ARBA" id="ARBA00022801"/>
    </source>
</evidence>
<keyword evidence="3 6" id="KW-0119">Carbohydrate metabolism</keyword>
<dbReference type="PROSITE" id="PS51318">
    <property type="entry name" value="TAT"/>
    <property type="match status" value="1"/>
</dbReference>
<dbReference type="EMBL" id="STGY01000067">
    <property type="protein sequence ID" value="THV38617.1"/>
    <property type="molecule type" value="Genomic_DNA"/>
</dbReference>
<dbReference type="Proteomes" id="UP000308760">
    <property type="component" value="Unassembled WGS sequence"/>
</dbReference>
<evidence type="ECO:0000259" key="8">
    <source>
        <dbReference type="PROSITE" id="PS51760"/>
    </source>
</evidence>
<dbReference type="PRINTS" id="PR00134">
    <property type="entry name" value="GLHYDRLASE10"/>
</dbReference>
<comment type="catalytic activity">
    <reaction evidence="6">
        <text>Endohydrolysis of (1-&gt;4)-beta-D-xylosidic linkages in xylans.</text>
        <dbReference type="EC" id="3.2.1.8"/>
    </reaction>
</comment>
<dbReference type="PANTHER" id="PTHR31490:SF90">
    <property type="entry name" value="ENDO-1,4-BETA-XYLANASE A"/>
    <property type="match status" value="1"/>
</dbReference>
<gene>
    <name evidence="9" type="ORF">FAB82_19495</name>
</gene>
<dbReference type="Gene3D" id="3.20.20.80">
    <property type="entry name" value="Glycosidases"/>
    <property type="match status" value="1"/>
</dbReference>
<sequence>MSLTFAKERSMQTPADHGPIPRRTGPFATRRTVLTTAAAVGGAAVLPVGFLALGAGPASADELLLTTDFSSGTAEGWTGRGAATVSVTPEEQLLIEGRTASWNGAAIDITSHIEVGVRYQITVRLRLPEGNPAADLRVTVQRDVGGASSYDSVVWNTAVDDAAWIELTGTYSISAPADQLQFYVESASSLTPILLDDFALTRIEEPEIEDIPPLADFLAADFRFGAAVEPPEVVGRPAELLAKHFAQVTTGNQMKPESIQPVEGTFDFSRADQIVDFAEANGMQIWGHTLLWHNQTPAWWFEDADGRPLENNTEDQDLILGRLKSHVEAIAAHYGNRIWAWDVVNEVVDPEQEDGLRHSRWYEIFGGGQYIAKAFKIARKAFPRDVKLFINDYNTEFPDKREAMYNLVQGLLRRRVPIDGIGHQAHVDYKRPIELLAESIDQFTTFGLLQTVTELDVSISDSMDESLPETPPERLIELGWYYKELFEMLRERSEHLESVTMWGLYDAVSWLRTWPVSRPHEAPLIFDDDLQAKAAYWGIVDPTKLEPLPE</sequence>
<dbReference type="SUPFAM" id="SSF49785">
    <property type="entry name" value="Galactose-binding domain-like"/>
    <property type="match status" value="1"/>
</dbReference>
<evidence type="ECO:0000313" key="10">
    <source>
        <dbReference type="Proteomes" id="UP000308760"/>
    </source>
</evidence>
<dbReference type="PROSITE" id="PS51760">
    <property type="entry name" value="GH10_2"/>
    <property type="match status" value="1"/>
</dbReference>
<evidence type="ECO:0000256" key="7">
    <source>
        <dbReference type="SAM" id="MobiDB-lite"/>
    </source>
</evidence>
<keyword evidence="4 6" id="KW-0326">Glycosidase</keyword>
<keyword evidence="10" id="KW-1185">Reference proteome</keyword>
<evidence type="ECO:0000313" key="9">
    <source>
        <dbReference type="EMBL" id="THV38617.1"/>
    </source>
</evidence>
<organism evidence="9 10">
    <name type="scientific">Glycomyces buryatensis</name>
    <dbReference type="NCBI Taxonomy" id="2570927"/>
    <lineage>
        <taxon>Bacteria</taxon>
        <taxon>Bacillati</taxon>
        <taxon>Actinomycetota</taxon>
        <taxon>Actinomycetes</taxon>
        <taxon>Glycomycetales</taxon>
        <taxon>Glycomycetaceae</taxon>
        <taxon>Glycomyces</taxon>
    </lineage>
</organism>
<reference evidence="9 10" key="2">
    <citation type="submission" date="2019-05" db="EMBL/GenBank/DDBJ databases">
        <title>Glycomyces buryatensis sp. nov.</title>
        <authorList>
            <person name="Nikitina E."/>
        </authorList>
    </citation>
    <scope>NUCLEOTIDE SEQUENCE [LARGE SCALE GENOMIC DNA]</scope>
    <source>
        <strain evidence="9 10">18</strain>
    </source>
</reference>
<feature type="domain" description="GH10" evidence="8">
    <location>
        <begin position="208"/>
        <end position="542"/>
    </location>
</feature>
<dbReference type="InterPro" id="IPR017853">
    <property type="entry name" value="GH"/>
</dbReference>
<dbReference type="InterPro" id="IPR008979">
    <property type="entry name" value="Galactose-bd-like_sf"/>
</dbReference>
<dbReference type="GO" id="GO:0031176">
    <property type="term" value="F:endo-1,4-beta-xylanase activity"/>
    <property type="evidence" value="ECO:0007669"/>
    <property type="project" value="UniProtKB-EC"/>
</dbReference>
<comment type="similarity">
    <text evidence="6">Belongs to the glycosyl hydrolase 10 (cellulase F) family.</text>
</comment>
<keyword evidence="2 6" id="KW-0378">Hydrolase</keyword>
<dbReference type="AlphaFoldDB" id="A0A4S8Q338"/>
<feature type="compositionally biased region" description="Basic and acidic residues" evidence="7">
    <location>
        <begin position="1"/>
        <end position="10"/>
    </location>
</feature>
<comment type="caution">
    <text evidence="9">The sequence shown here is derived from an EMBL/GenBank/DDBJ whole genome shotgun (WGS) entry which is preliminary data.</text>
</comment>
<accession>A0A4S8Q338</accession>
<dbReference type="Pfam" id="PF00331">
    <property type="entry name" value="Glyco_hydro_10"/>
    <property type="match status" value="1"/>
</dbReference>
<reference evidence="10" key="1">
    <citation type="submission" date="2019-04" db="EMBL/GenBank/DDBJ databases">
        <title>Nocardioides xinjiangensis sp. nov.</title>
        <authorList>
            <person name="Liu S."/>
        </authorList>
    </citation>
    <scope>NUCLEOTIDE SEQUENCE [LARGE SCALE GENOMIC DNA]</scope>
    <source>
        <strain evidence="10">18</strain>
    </source>
</reference>
<keyword evidence="1" id="KW-0677">Repeat</keyword>
<evidence type="ECO:0000256" key="1">
    <source>
        <dbReference type="ARBA" id="ARBA00022737"/>
    </source>
</evidence>
<dbReference type="SUPFAM" id="SSF51445">
    <property type="entry name" value="(Trans)glycosidases"/>
    <property type="match status" value="1"/>
</dbReference>
<evidence type="ECO:0000256" key="3">
    <source>
        <dbReference type="ARBA" id="ARBA00023277"/>
    </source>
</evidence>
<dbReference type="GO" id="GO:0045493">
    <property type="term" value="P:xylan catabolic process"/>
    <property type="evidence" value="ECO:0007669"/>
    <property type="project" value="UniProtKB-KW"/>
</dbReference>
<dbReference type="InterPro" id="IPR001000">
    <property type="entry name" value="GH10_dom"/>
</dbReference>
<proteinExistence type="inferred from homology"/>
<keyword evidence="5 6" id="KW-0624">Polysaccharide degradation</keyword>
<dbReference type="PANTHER" id="PTHR31490">
    <property type="entry name" value="GLYCOSYL HYDROLASE"/>
    <property type="match status" value="1"/>
</dbReference>
<name>A0A4S8Q338_9ACTN</name>
<dbReference type="InterPro" id="IPR044846">
    <property type="entry name" value="GH10"/>
</dbReference>
<protein>
    <recommendedName>
        <fullName evidence="6">Beta-xylanase</fullName>
        <ecNumber evidence="6">3.2.1.8</ecNumber>
    </recommendedName>
</protein>
<dbReference type="InterPro" id="IPR006311">
    <property type="entry name" value="TAT_signal"/>
</dbReference>
<feature type="region of interest" description="Disordered" evidence="7">
    <location>
        <begin position="1"/>
        <end position="25"/>
    </location>
</feature>
<dbReference type="InterPro" id="IPR003305">
    <property type="entry name" value="CenC_carb-bd"/>
</dbReference>
<dbReference type="OrthoDB" id="9815836at2"/>
<evidence type="ECO:0000256" key="6">
    <source>
        <dbReference type="RuleBase" id="RU361174"/>
    </source>
</evidence>
<dbReference type="Pfam" id="PF02018">
    <property type="entry name" value="CBM_4_9"/>
    <property type="match status" value="1"/>
</dbReference>
<dbReference type="SMART" id="SM00633">
    <property type="entry name" value="Glyco_10"/>
    <property type="match status" value="1"/>
</dbReference>